<dbReference type="InterPro" id="IPR036689">
    <property type="entry name" value="ESAT-6-like_sf"/>
</dbReference>
<dbReference type="InterPro" id="IPR010310">
    <property type="entry name" value="T7SS_ESAT-6-like"/>
</dbReference>
<accession>A0ABT9TTK1</accession>
<keyword evidence="2" id="KW-1185">Reference proteome</keyword>
<sequence>MPIRPDVGRLESIASSLRSWSEDIGRINRDLYSKSSSMMWEGHAFNKYDASYKEISSNLTRTASIMKGYASTLDSLANSFRLADLEAERIERQRREREAAAAAAAAAAAKAKSNK</sequence>
<protein>
    <submittedName>
        <fullName evidence="1">Uncharacterized protein YukE</fullName>
    </submittedName>
</protein>
<name>A0ABT9TTK1_PAEHA</name>
<dbReference type="RefSeq" id="WP_307199936.1">
    <property type="nucleotide sequence ID" value="NZ_JAUSSU010000001.1"/>
</dbReference>
<proteinExistence type="predicted"/>
<dbReference type="Gene3D" id="1.10.287.1060">
    <property type="entry name" value="ESAT-6-like"/>
    <property type="match status" value="1"/>
</dbReference>
<gene>
    <name evidence="1" type="ORF">J2T15_000076</name>
</gene>
<evidence type="ECO:0000313" key="1">
    <source>
        <dbReference type="EMBL" id="MDQ0110660.1"/>
    </source>
</evidence>
<dbReference type="Pfam" id="PF06013">
    <property type="entry name" value="WXG100"/>
    <property type="match status" value="1"/>
</dbReference>
<reference evidence="1 2" key="1">
    <citation type="submission" date="2023-07" db="EMBL/GenBank/DDBJ databases">
        <title>Sorghum-associated microbial communities from plants grown in Nebraska, USA.</title>
        <authorList>
            <person name="Schachtman D."/>
        </authorList>
    </citation>
    <scope>NUCLEOTIDE SEQUENCE [LARGE SCALE GENOMIC DNA]</scope>
    <source>
        <strain evidence="1 2">CC482</strain>
    </source>
</reference>
<dbReference type="SUPFAM" id="SSF140453">
    <property type="entry name" value="EsxAB dimer-like"/>
    <property type="match status" value="1"/>
</dbReference>
<dbReference type="EMBL" id="JAUSSU010000001">
    <property type="protein sequence ID" value="MDQ0110660.1"/>
    <property type="molecule type" value="Genomic_DNA"/>
</dbReference>
<organism evidence="1 2">
    <name type="scientific">Paenibacillus harenae</name>
    <dbReference type="NCBI Taxonomy" id="306543"/>
    <lineage>
        <taxon>Bacteria</taxon>
        <taxon>Bacillati</taxon>
        <taxon>Bacillota</taxon>
        <taxon>Bacilli</taxon>
        <taxon>Bacillales</taxon>
        <taxon>Paenibacillaceae</taxon>
        <taxon>Paenibacillus</taxon>
    </lineage>
</organism>
<evidence type="ECO:0000313" key="2">
    <source>
        <dbReference type="Proteomes" id="UP001229346"/>
    </source>
</evidence>
<comment type="caution">
    <text evidence="1">The sequence shown here is derived from an EMBL/GenBank/DDBJ whole genome shotgun (WGS) entry which is preliminary data.</text>
</comment>
<dbReference type="Proteomes" id="UP001229346">
    <property type="component" value="Unassembled WGS sequence"/>
</dbReference>